<dbReference type="Proteomes" id="UP000218811">
    <property type="component" value="Unassembled WGS sequence"/>
</dbReference>
<dbReference type="OrthoDB" id="2804651at2759"/>
<protein>
    <recommendedName>
        <fullName evidence="1">F-box domain-containing protein</fullName>
    </recommendedName>
</protein>
<dbReference type="Pfam" id="PF12937">
    <property type="entry name" value="F-box-like"/>
    <property type="match status" value="1"/>
</dbReference>
<dbReference type="SUPFAM" id="SSF52047">
    <property type="entry name" value="RNI-like"/>
    <property type="match status" value="1"/>
</dbReference>
<sequence>MFEDPADHWRPSMRNIIQLLPVTHVCRRWRDAALETPTLWTSIFLETWTHWKPEFVDMVIRRAGSMPLRVYLDNAIPPVRRAFGNFLQIHGRRIKELHWVCTDPHWISHLAHVRPDGLKALSIYRGYSSEGSNHVFLCGFPALRRLVLKSTLCLPTTDLLHLTYLNLGDVTVEGWAGILSLLSKCPNLEDLVLDTLSPSAEEKQGDPVISSRLRRLLLMNMSQSHGTGISSRLTVAESTVVRICEISLSPNMAAAIAPFPAWKNSTKLCISSVDMYWDPDGDYSANITAVGPITGINIVDCGESEDVEGLPTPGSQHPKTIADWYPALRLLLPTAPIRELWLLDRYVAYQPKLMREVLRLLPCLEILVLRDSSLHR</sequence>
<reference evidence="2 3" key="1">
    <citation type="journal article" date="2012" name="Science">
        <title>The Paleozoic origin of enzymatic lignin decomposition reconstructed from 31 fungal genomes.</title>
        <authorList>
            <person name="Floudas D."/>
            <person name="Binder M."/>
            <person name="Riley R."/>
            <person name="Barry K."/>
            <person name="Blanchette R.A."/>
            <person name="Henrissat B."/>
            <person name="Martinez A.T."/>
            <person name="Otillar R."/>
            <person name="Spatafora J.W."/>
            <person name="Yadav J.S."/>
            <person name="Aerts A."/>
            <person name="Benoit I."/>
            <person name="Boyd A."/>
            <person name="Carlson A."/>
            <person name="Copeland A."/>
            <person name="Coutinho P.M."/>
            <person name="de Vries R.P."/>
            <person name="Ferreira P."/>
            <person name="Findley K."/>
            <person name="Foster B."/>
            <person name="Gaskell J."/>
            <person name="Glotzer D."/>
            <person name="Gorecki P."/>
            <person name="Heitman J."/>
            <person name="Hesse C."/>
            <person name="Hori C."/>
            <person name="Igarashi K."/>
            <person name="Jurgens J.A."/>
            <person name="Kallen N."/>
            <person name="Kersten P."/>
            <person name="Kohler A."/>
            <person name="Kuees U."/>
            <person name="Kumar T.K.A."/>
            <person name="Kuo A."/>
            <person name="LaButti K."/>
            <person name="Larrondo L.F."/>
            <person name="Lindquist E."/>
            <person name="Ling A."/>
            <person name="Lombard V."/>
            <person name="Lucas S."/>
            <person name="Lundell T."/>
            <person name="Martin R."/>
            <person name="McLaughlin D.J."/>
            <person name="Morgenstern I."/>
            <person name="Morin E."/>
            <person name="Murat C."/>
            <person name="Nagy L.G."/>
            <person name="Nolan M."/>
            <person name="Ohm R.A."/>
            <person name="Patyshakuliyeva A."/>
            <person name="Rokas A."/>
            <person name="Ruiz-Duenas F.J."/>
            <person name="Sabat G."/>
            <person name="Salamov A."/>
            <person name="Samejima M."/>
            <person name="Schmutz J."/>
            <person name="Slot J.C."/>
            <person name="St John F."/>
            <person name="Stenlid J."/>
            <person name="Sun H."/>
            <person name="Sun S."/>
            <person name="Syed K."/>
            <person name="Tsang A."/>
            <person name="Wiebenga A."/>
            <person name="Young D."/>
            <person name="Pisabarro A."/>
            <person name="Eastwood D.C."/>
            <person name="Martin F."/>
            <person name="Cullen D."/>
            <person name="Grigoriev I.V."/>
            <person name="Hibbett D.S."/>
        </authorList>
    </citation>
    <scope>NUCLEOTIDE SEQUENCE [LARGE SCALE GENOMIC DNA]</scope>
    <source>
        <strain evidence="2 3">MD-104</strain>
    </source>
</reference>
<feature type="domain" description="F-box" evidence="1">
    <location>
        <begin position="18"/>
        <end position="45"/>
    </location>
</feature>
<keyword evidence="3" id="KW-1185">Reference proteome</keyword>
<gene>
    <name evidence="2" type="ORF">WOLCODRAFT_166235</name>
</gene>
<evidence type="ECO:0000313" key="3">
    <source>
        <dbReference type="Proteomes" id="UP000218811"/>
    </source>
</evidence>
<dbReference type="OMA" id="WISHLAH"/>
<proteinExistence type="predicted"/>
<dbReference type="EMBL" id="KB467843">
    <property type="protein sequence ID" value="PCH35380.1"/>
    <property type="molecule type" value="Genomic_DNA"/>
</dbReference>
<dbReference type="AlphaFoldDB" id="A0A2H3IZG4"/>
<dbReference type="STRING" id="742152.A0A2H3IZG4"/>
<dbReference type="Gene3D" id="3.80.10.10">
    <property type="entry name" value="Ribonuclease Inhibitor"/>
    <property type="match status" value="1"/>
</dbReference>
<dbReference type="SUPFAM" id="SSF81383">
    <property type="entry name" value="F-box domain"/>
    <property type="match status" value="1"/>
</dbReference>
<dbReference type="InterPro" id="IPR032675">
    <property type="entry name" value="LRR_dom_sf"/>
</dbReference>
<dbReference type="InterPro" id="IPR036047">
    <property type="entry name" value="F-box-like_dom_sf"/>
</dbReference>
<evidence type="ECO:0000313" key="2">
    <source>
        <dbReference type="EMBL" id="PCH35380.1"/>
    </source>
</evidence>
<organism evidence="2 3">
    <name type="scientific">Wolfiporia cocos (strain MD-104)</name>
    <name type="common">Brown rot fungus</name>
    <dbReference type="NCBI Taxonomy" id="742152"/>
    <lineage>
        <taxon>Eukaryota</taxon>
        <taxon>Fungi</taxon>
        <taxon>Dikarya</taxon>
        <taxon>Basidiomycota</taxon>
        <taxon>Agaricomycotina</taxon>
        <taxon>Agaricomycetes</taxon>
        <taxon>Polyporales</taxon>
        <taxon>Phaeolaceae</taxon>
        <taxon>Wolfiporia</taxon>
    </lineage>
</organism>
<dbReference type="InterPro" id="IPR001810">
    <property type="entry name" value="F-box_dom"/>
</dbReference>
<name>A0A2H3IZG4_WOLCO</name>
<evidence type="ECO:0000259" key="1">
    <source>
        <dbReference type="Pfam" id="PF12937"/>
    </source>
</evidence>
<accession>A0A2H3IZG4</accession>